<name>A0A5K7S3X2_9BACT</name>
<dbReference type="AlphaFoldDB" id="A0A5K7S3X2"/>
<dbReference type="Gene3D" id="2.130.10.10">
    <property type="entry name" value="YVTN repeat-like/Quinoprotein amine dehydrogenase"/>
    <property type="match status" value="1"/>
</dbReference>
<reference evidence="1" key="1">
    <citation type="journal article" date="2020" name="Int. J. Syst. Evol. Microbiol.">
        <title>Aquipluma nitroreducens gen. nov. sp. nov., a novel facultatively anaerobic bacterium isolated from a freshwater lake.</title>
        <authorList>
            <person name="Watanabe M."/>
            <person name="Kojima H."/>
            <person name="Fukui M."/>
        </authorList>
    </citation>
    <scope>NUCLEOTIDE SEQUENCE</scope>
    <source>
        <strain evidence="1">MeG22</strain>
    </source>
</reference>
<dbReference type="KEGG" id="anf:AQPE_0312"/>
<dbReference type="EMBL" id="AP018694">
    <property type="protein sequence ID" value="BBE16175.1"/>
    <property type="molecule type" value="Genomic_DNA"/>
</dbReference>
<dbReference type="Proteomes" id="UP001193389">
    <property type="component" value="Chromosome"/>
</dbReference>
<dbReference type="InterPro" id="IPR015943">
    <property type="entry name" value="WD40/YVTN_repeat-like_dom_sf"/>
</dbReference>
<dbReference type="RefSeq" id="WP_318349274.1">
    <property type="nucleotide sequence ID" value="NZ_AP018694.1"/>
</dbReference>
<sequence length="415" mass="45781">MKNNKILLTGYIIFLLVSGNVVSSFGQREGAITKGTVTKHILISNGPQGPVLGGESAVTDMILMNDGWVYGSTKATWGAQNCHLFRTDGEKVEHVLNVTSKFRGQTSVNDLCVGRGNVLFGCTSTYNDVLDDSTKSYEGGHLFSFDPVTKKSEDFGIIAAGQGINCIVVDSVREKIYGVTYPSGHLFSYDMNTRTTKDIGEVMKPWRVKDLGRVSWRGIPKILMLDDAGTLYFSAYYHKEVGMTKQELMKGGISSYSVHSGGLIYRLNYGDEKPVFTGAKIPTQQGMDSDPLYENGIASAIRARDGGFWCGTINDGFLFKFHPSTSTVINKGKAFQYWNLKSLAYGGDGKLYLLGGRDEDNSWILCYDPVTGSIDCLGWPDNTAQCSIICADRKGRILIAENLRHSFIWIYEPEK</sequence>
<gene>
    <name evidence="1" type="ORF">AQPE_0312</name>
</gene>
<dbReference type="SUPFAM" id="SSF101898">
    <property type="entry name" value="NHL repeat"/>
    <property type="match status" value="1"/>
</dbReference>
<accession>A0A5K7S3X2</accession>
<proteinExistence type="predicted"/>
<keyword evidence="2" id="KW-1185">Reference proteome</keyword>
<protein>
    <submittedName>
        <fullName evidence="1">Uncharacterized protein</fullName>
    </submittedName>
</protein>
<evidence type="ECO:0000313" key="2">
    <source>
        <dbReference type="Proteomes" id="UP001193389"/>
    </source>
</evidence>
<evidence type="ECO:0000313" key="1">
    <source>
        <dbReference type="EMBL" id="BBE16175.1"/>
    </source>
</evidence>
<organism evidence="1 2">
    <name type="scientific">Aquipluma nitroreducens</name>
    <dbReference type="NCBI Taxonomy" id="2010828"/>
    <lineage>
        <taxon>Bacteria</taxon>
        <taxon>Pseudomonadati</taxon>
        <taxon>Bacteroidota</taxon>
        <taxon>Bacteroidia</taxon>
        <taxon>Marinilabiliales</taxon>
        <taxon>Prolixibacteraceae</taxon>
        <taxon>Aquipluma</taxon>
    </lineage>
</organism>